<dbReference type="RefSeq" id="WP_136136959.1">
    <property type="nucleotide sequence ID" value="NZ_SDGV01000016.1"/>
</dbReference>
<sequence>MKRIKHIAKEAHLSENSVIKYFMMSSYLTDKKRSLIKATMESLDYSFEELQQKVATISNNKENKVTLGLLIRSLSDSGMLEAVEKAELKAESFGYKLVIMQTKGDKERETSFLEMMKENIVSGMVMFTMENNWSDIELYQEYGPIVCCSQYVSMQQHAQFFTNDPFTKVGYEEVIKIDSTDVVYATLNEEQMDENINGWNVEELEHFTGANSSDILNNILLTRKNSQPKIILTKGSELTDGLSKELFIQNDKLAENSVVIDILDTKNEKYSIIALPTYAVSDFALESMDHLLKKRTVQMYELLDHVFVRKVV</sequence>
<dbReference type="Gene3D" id="3.40.50.2300">
    <property type="match status" value="1"/>
</dbReference>
<keyword evidence="3" id="KW-1185">Reference proteome</keyword>
<comment type="caution">
    <text evidence="2">The sequence shown here is derived from an EMBL/GenBank/DDBJ whole genome shotgun (WGS) entry which is preliminary data.</text>
</comment>
<gene>
    <name evidence="2" type="ORF">ESZ54_07020</name>
</gene>
<evidence type="ECO:0000313" key="3">
    <source>
        <dbReference type="Proteomes" id="UP000310506"/>
    </source>
</evidence>
<evidence type="ECO:0000259" key="1">
    <source>
        <dbReference type="Pfam" id="PF00532"/>
    </source>
</evidence>
<proteinExistence type="predicted"/>
<accession>A0A4S3B3R2</accession>
<dbReference type="AlphaFoldDB" id="A0A4S3B3R2"/>
<dbReference type="PANTHER" id="PTHR30146">
    <property type="entry name" value="LACI-RELATED TRANSCRIPTIONAL REPRESSOR"/>
    <property type="match status" value="1"/>
</dbReference>
<dbReference type="GO" id="GO:0000976">
    <property type="term" value="F:transcription cis-regulatory region binding"/>
    <property type="evidence" value="ECO:0007669"/>
    <property type="project" value="TreeGrafter"/>
</dbReference>
<reference evidence="2 3" key="1">
    <citation type="submission" date="2019-01" db="EMBL/GenBank/DDBJ databases">
        <title>Vagococcus silagei sp. nov. isolated from brewer's grain.</title>
        <authorList>
            <person name="Guu J.-R."/>
        </authorList>
    </citation>
    <scope>NUCLEOTIDE SEQUENCE [LARGE SCALE GENOMIC DNA]</scope>
    <source>
        <strain evidence="2 3">2B-2</strain>
    </source>
</reference>
<evidence type="ECO:0000313" key="2">
    <source>
        <dbReference type="EMBL" id="THB61078.1"/>
    </source>
</evidence>
<dbReference type="InterPro" id="IPR001761">
    <property type="entry name" value="Peripla_BP/Lac1_sug-bd_dom"/>
</dbReference>
<dbReference type="SUPFAM" id="SSF53822">
    <property type="entry name" value="Periplasmic binding protein-like I"/>
    <property type="match status" value="1"/>
</dbReference>
<dbReference type="InterPro" id="IPR028082">
    <property type="entry name" value="Peripla_BP_I"/>
</dbReference>
<name>A0A4S3B3R2_9ENTE</name>
<dbReference type="Proteomes" id="UP000310506">
    <property type="component" value="Unassembled WGS sequence"/>
</dbReference>
<dbReference type="EMBL" id="SDGV01000016">
    <property type="protein sequence ID" value="THB61078.1"/>
    <property type="molecule type" value="Genomic_DNA"/>
</dbReference>
<organism evidence="2 3">
    <name type="scientific">Vagococcus silagei</name>
    <dbReference type="NCBI Taxonomy" id="2508885"/>
    <lineage>
        <taxon>Bacteria</taxon>
        <taxon>Bacillati</taxon>
        <taxon>Bacillota</taxon>
        <taxon>Bacilli</taxon>
        <taxon>Lactobacillales</taxon>
        <taxon>Enterococcaceae</taxon>
        <taxon>Vagococcus</taxon>
    </lineage>
</organism>
<protein>
    <recommendedName>
        <fullName evidence="1">Periplasmic binding protein/LacI sugar binding domain-containing protein</fullName>
    </recommendedName>
</protein>
<feature type="domain" description="Periplasmic binding protein/LacI sugar binding" evidence="1">
    <location>
        <begin position="66"/>
        <end position="164"/>
    </location>
</feature>
<dbReference type="GO" id="GO:0003700">
    <property type="term" value="F:DNA-binding transcription factor activity"/>
    <property type="evidence" value="ECO:0007669"/>
    <property type="project" value="TreeGrafter"/>
</dbReference>
<dbReference type="OrthoDB" id="9796186at2"/>
<dbReference type="PANTHER" id="PTHR30146:SF136">
    <property type="entry name" value="NTD BIOSYNTHESIS OPERON REGULATOR NTDR"/>
    <property type="match status" value="1"/>
</dbReference>
<dbReference type="Pfam" id="PF00532">
    <property type="entry name" value="Peripla_BP_1"/>
    <property type="match status" value="1"/>
</dbReference>